<feature type="compositionally biased region" description="Pro residues" evidence="6">
    <location>
        <begin position="53"/>
        <end position="69"/>
    </location>
</feature>
<dbReference type="GO" id="GO:0043565">
    <property type="term" value="F:sequence-specific DNA binding"/>
    <property type="evidence" value="ECO:0007669"/>
    <property type="project" value="InterPro"/>
</dbReference>
<dbReference type="Pfam" id="PF00751">
    <property type="entry name" value="DM"/>
    <property type="match status" value="1"/>
</dbReference>
<dbReference type="AlphaFoldDB" id="A0AAD1TKM1"/>
<name>A0AAD1TKM1_PELCU</name>
<feature type="compositionally biased region" description="Basic residues" evidence="6">
    <location>
        <begin position="77"/>
        <end position="86"/>
    </location>
</feature>
<evidence type="ECO:0000256" key="6">
    <source>
        <dbReference type="SAM" id="MobiDB-lite"/>
    </source>
</evidence>
<accession>A0AAD1TKM1</accession>
<sequence>MDDNNSYQSDKSPSDQPPPIDQTPVISPIDQPSDPAPIDQPPAISPHRSAPSNQPPSNQPPSNQPPSNQPPSDARGGRKKAARPRQCRRCWAHGYDSPFKDHKNFCAWRWCVCMRCRKVVRRQKDIAARMAWCRQKALEVRVGIRSPIGSLPSDSGRRVTAGDRPVPIRGHMESAPEMAGSTSFLYNSFYHPAHFPYYNSYNYSPYQMALNAGPSGSNRGGVNGPPMSYAPMENPAMSSTPMTNPAMPSAPMANPAMPRAPMANAIMSSAPMTNPAMPSAPMTNPAMPRAPMANPAMPRAPMANPAMPRAPMTNPAMSSAPMANPTMPSAPMANPAMPSAPMANPAMPSAPMANPAMPRAPMTNPAMPHAPIAKPAISSAPMSNRAIFSTPMSNPAMSSAPMSNRAMSSAPMSSPATPTASMSNPPVASAFRSIPRTHIPSQPENQWQDACPNISMTSSRPQLQPVSFAPYISAMNVGENSLPGHSVSSPYSMHSYYPSYPRQSVATPACVPPLFTYKAMPSYYEAVASVFPPPSCKDCGFVSLNFPTNNKSTRGEAECEANIEASQFTTRVIEDDK</sequence>
<dbReference type="PROSITE" id="PS40000">
    <property type="entry name" value="DM_1"/>
    <property type="match status" value="1"/>
</dbReference>
<dbReference type="Gene3D" id="4.10.1040.10">
    <property type="entry name" value="DM DNA-binding domain"/>
    <property type="match status" value="1"/>
</dbReference>
<dbReference type="GO" id="GO:0046872">
    <property type="term" value="F:metal ion binding"/>
    <property type="evidence" value="ECO:0007669"/>
    <property type="project" value="UniProtKB-KW"/>
</dbReference>
<protein>
    <submittedName>
        <fullName evidence="8">MAGE 2</fullName>
    </submittedName>
</protein>
<reference evidence="8" key="1">
    <citation type="submission" date="2022-03" db="EMBL/GenBank/DDBJ databases">
        <authorList>
            <person name="Alioto T."/>
            <person name="Alioto T."/>
            <person name="Gomez Garrido J."/>
        </authorList>
    </citation>
    <scope>NUCLEOTIDE SEQUENCE</scope>
</reference>
<dbReference type="EMBL" id="OW240925">
    <property type="protein sequence ID" value="CAH2329319.1"/>
    <property type="molecule type" value="Genomic_DNA"/>
</dbReference>
<evidence type="ECO:0000256" key="1">
    <source>
        <dbReference type="ARBA" id="ARBA00022723"/>
    </source>
</evidence>
<evidence type="ECO:0000256" key="2">
    <source>
        <dbReference type="ARBA" id="ARBA00022833"/>
    </source>
</evidence>
<dbReference type="GO" id="GO:0005634">
    <property type="term" value="C:nucleus"/>
    <property type="evidence" value="ECO:0007669"/>
    <property type="project" value="UniProtKB-SubCell"/>
</dbReference>
<keyword evidence="1 5" id="KW-0479">Metal-binding</keyword>
<proteinExistence type="predicted"/>
<dbReference type="InterPro" id="IPR036407">
    <property type="entry name" value="DM_DNA-bd_sf"/>
</dbReference>
<organism evidence="8 9">
    <name type="scientific">Pelobates cultripes</name>
    <name type="common">Western spadefoot toad</name>
    <dbReference type="NCBI Taxonomy" id="61616"/>
    <lineage>
        <taxon>Eukaryota</taxon>
        <taxon>Metazoa</taxon>
        <taxon>Chordata</taxon>
        <taxon>Craniata</taxon>
        <taxon>Vertebrata</taxon>
        <taxon>Euteleostomi</taxon>
        <taxon>Amphibia</taxon>
        <taxon>Batrachia</taxon>
        <taxon>Anura</taxon>
        <taxon>Pelobatoidea</taxon>
        <taxon>Pelobatidae</taxon>
        <taxon>Pelobates</taxon>
    </lineage>
</organism>
<dbReference type="Proteomes" id="UP001295444">
    <property type="component" value="Chromosome 14"/>
</dbReference>
<keyword evidence="2 5" id="KW-0862">Zinc</keyword>
<evidence type="ECO:0000256" key="4">
    <source>
        <dbReference type="ARBA" id="ARBA00023242"/>
    </source>
</evidence>
<evidence type="ECO:0000259" key="7">
    <source>
        <dbReference type="PROSITE" id="PS50809"/>
    </source>
</evidence>
<dbReference type="InterPro" id="IPR001275">
    <property type="entry name" value="DM_DNA-bd"/>
</dbReference>
<gene>
    <name evidence="8" type="ORF">PECUL_23A053292</name>
</gene>
<keyword evidence="9" id="KW-1185">Reference proteome</keyword>
<feature type="compositionally biased region" description="Low complexity" evidence="6">
    <location>
        <begin position="391"/>
        <end position="426"/>
    </location>
</feature>
<feature type="compositionally biased region" description="Pro residues" evidence="6">
    <location>
        <begin position="34"/>
        <end position="44"/>
    </location>
</feature>
<comment type="subcellular location">
    <subcellularLocation>
        <location evidence="5">Nucleus</location>
    </subcellularLocation>
</comment>
<feature type="region of interest" description="Disordered" evidence="6">
    <location>
        <begin position="274"/>
        <end position="329"/>
    </location>
</feature>
<dbReference type="PROSITE" id="PS50809">
    <property type="entry name" value="DM_2"/>
    <property type="match status" value="1"/>
</dbReference>
<evidence type="ECO:0000256" key="5">
    <source>
        <dbReference type="PROSITE-ProRule" id="PRU00070"/>
    </source>
</evidence>
<dbReference type="GO" id="GO:0006355">
    <property type="term" value="P:regulation of DNA-templated transcription"/>
    <property type="evidence" value="ECO:0007669"/>
    <property type="project" value="InterPro"/>
</dbReference>
<feature type="region of interest" description="Disordered" evidence="6">
    <location>
        <begin position="388"/>
        <end position="428"/>
    </location>
</feature>
<feature type="compositionally biased region" description="Low complexity" evidence="6">
    <location>
        <begin position="280"/>
        <end position="329"/>
    </location>
</feature>
<evidence type="ECO:0000313" key="8">
    <source>
        <dbReference type="EMBL" id="CAH2329319.1"/>
    </source>
</evidence>
<evidence type="ECO:0000256" key="3">
    <source>
        <dbReference type="ARBA" id="ARBA00023125"/>
    </source>
</evidence>
<keyword evidence="3 5" id="KW-0238">DNA-binding</keyword>
<feature type="DNA-binding region" description="DM" evidence="5">
    <location>
        <begin position="87"/>
        <end position="134"/>
    </location>
</feature>
<feature type="compositionally biased region" description="Low complexity" evidence="6">
    <location>
        <begin position="241"/>
        <end position="253"/>
    </location>
</feature>
<feature type="region of interest" description="Disordered" evidence="6">
    <location>
        <begin position="354"/>
        <end position="374"/>
    </location>
</feature>
<feature type="region of interest" description="Disordered" evidence="6">
    <location>
        <begin position="1"/>
        <end position="86"/>
    </location>
</feature>
<feature type="domain" description="DM" evidence="7">
    <location>
        <begin position="87"/>
        <end position="134"/>
    </location>
</feature>
<dbReference type="SUPFAM" id="SSF82927">
    <property type="entry name" value="Cysteine-rich DNA binding domain, (DM domain)"/>
    <property type="match status" value="1"/>
</dbReference>
<keyword evidence="4 5" id="KW-0539">Nucleus</keyword>
<feature type="region of interest" description="Disordered" evidence="6">
    <location>
        <begin position="217"/>
        <end position="253"/>
    </location>
</feature>
<evidence type="ECO:0000313" key="9">
    <source>
        <dbReference type="Proteomes" id="UP001295444"/>
    </source>
</evidence>